<gene>
    <name evidence="1" type="ORF">L596_018498</name>
</gene>
<evidence type="ECO:0000313" key="2">
    <source>
        <dbReference type="Proteomes" id="UP000298663"/>
    </source>
</evidence>
<reference evidence="1 2" key="1">
    <citation type="journal article" date="2015" name="Genome Biol.">
        <title>Comparative genomics of Steinernema reveals deeply conserved gene regulatory networks.</title>
        <authorList>
            <person name="Dillman A.R."/>
            <person name="Macchietto M."/>
            <person name="Porter C.F."/>
            <person name="Rogers A."/>
            <person name="Williams B."/>
            <person name="Antoshechkin I."/>
            <person name="Lee M.M."/>
            <person name="Goodwin Z."/>
            <person name="Lu X."/>
            <person name="Lewis E.E."/>
            <person name="Goodrich-Blair H."/>
            <person name="Stock S.P."/>
            <person name="Adams B.J."/>
            <person name="Sternberg P.W."/>
            <person name="Mortazavi A."/>
        </authorList>
    </citation>
    <scope>NUCLEOTIDE SEQUENCE [LARGE SCALE GENOMIC DNA]</scope>
    <source>
        <strain evidence="1 2">ALL</strain>
    </source>
</reference>
<name>A0A4U5N4T2_STECR</name>
<keyword evidence="2" id="KW-1185">Reference proteome</keyword>
<evidence type="ECO:0000313" key="1">
    <source>
        <dbReference type="EMBL" id="TKR77546.1"/>
    </source>
</evidence>
<dbReference type="EMBL" id="AZBU02000005">
    <property type="protein sequence ID" value="TKR77546.1"/>
    <property type="molecule type" value="Genomic_DNA"/>
</dbReference>
<sequence length="74" mass="8086">MTDSPPPGFLPMTLVDAALGLDARSPPATTDGRTPRRNPYLRSTIEKPITKCPPRRPAKGKFKITWIDKDGLVG</sequence>
<comment type="caution">
    <text evidence="1">The sequence shown here is derived from an EMBL/GenBank/DDBJ whole genome shotgun (WGS) entry which is preliminary data.</text>
</comment>
<reference evidence="1 2" key="2">
    <citation type="journal article" date="2019" name="G3 (Bethesda)">
        <title>Hybrid Assembly of the Genome of the Entomopathogenic Nematode Steinernema carpocapsae Identifies the X-Chromosome.</title>
        <authorList>
            <person name="Serra L."/>
            <person name="Macchietto M."/>
            <person name="Macias-Munoz A."/>
            <person name="McGill C.J."/>
            <person name="Rodriguez I.M."/>
            <person name="Rodriguez B."/>
            <person name="Murad R."/>
            <person name="Mortazavi A."/>
        </authorList>
    </citation>
    <scope>NUCLEOTIDE SEQUENCE [LARGE SCALE GENOMIC DNA]</scope>
    <source>
        <strain evidence="1 2">ALL</strain>
    </source>
</reference>
<dbReference type="AlphaFoldDB" id="A0A4U5N4T2"/>
<organism evidence="1 2">
    <name type="scientific">Steinernema carpocapsae</name>
    <name type="common">Entomopathogenic nematode</name>
    <dbReference type="NCBI Taxonomy" id="34508"/>
    <lineage>
        <taxon>Eukaryota</taxon>
        <taxon>Metazoa</taxon>
        <taxon>Ecdysozoa</taxon>
        <taxon>Nematoda</taxon>
        <taxon>Chromadorea</taxon>
        <taxon>Rhabditida</taxon>
        <taxon>Tylenchina</taxon>
        <taxon>Panagrolaimomorpha</taxon>
        <taxon>Strongyloidoidea</taxon>
        <taxon>Steinernematidae</taxon>
        <taxon>Steinernema</taxon>
    </lineage>
</organism>
<accession>A0A4U5N4T2</accession>
<protein>
    <submittedName>
        <fullName evidence="1">Uncharacterized protein</fullName>
    </submittedName>
</protein>
<proteinExistence type="predicted"/>
<dbReference type="Proteomes" id="UP000298663">
    <property type="component" value="Unassembled WGS sequence"/>
</dbReference>